<dbReference type="RefSeq" id="WP_066063547.1">
    <property type="nucleotide sequence ID" value="NZ_CP013015.1"/>
</dbReference>
<feature type="binding site" evidence="10">
    <location>
        <position position="174"/>
    </location>
    <ligand>
        <name>[4Fe-4S] cluster</name>
        <dbReference type="ChEBI" id="CHEBI:49883"/>
        <label>3</label>
    </ligand>
</feature>
<keyword evidence="6 10" id="KW-0249">Electron transport</keyword>
<dbReference type="InterPro" id="IPR050395">
    <property type="entry name" value="4Fe4S_Ferredoxin_RnfB"/>
</dbReference>
<dbReference type="PROSITE" id="PS00198">
    <property type="entry name" value="4FE4S_FER_1"/>
    <property type="match status" value="2"/>
</dbReference>
<evidence type="ECO:0000313" key="16">
    <source>
        <dbReference type="Proteomes" id="UP000070560"/>
    </source>
</evidence>
<keyword evidence="1 10" id="KW-0813">Transport</keyword>
<dbReference type="PANTHER" id="PTHR43560">
    <property type="entry name" value="ION-TRANSLOCATING OXIDOREDUCTASE COMPLEX SUBUNIT B"/>
    <property type="match status" value="1"/>
</dbReference>
<feature type="binding site" evidence="10">
    <location>
        <position position="144"/>
    </location>
    <ligand>
        <name>[4Fe-4S] cluster</name>
        <dbReference type="ChEBI" id="CHEBI:49883"/>
        <label>2</label>
    </ligand>
</feature>
<keyword evidence="10" id="KW-1003">Cell membrane</keyword>
<feature type="binding site" evidence="10">
    <location>
        <position position="184"/>
    </location>
    <ligand>
        <name>[4Fe-4S] cluster</name>
        <dbReference type="ChEBI" id="CHEBI:49883"/>
        <label>2</label>
    </ligand>
</feature>
<dbReference type="Pfam" id="PF12837">
    <property type="entry name" value="Fer4_6"/>
    <property type="match status" value="1"/>
</dbReference>
<protein>
    <recommendedName>
        <fullName evidence="10">Ion-translocating oxidoreductase complex subunit B</fullName>
        <ecNumber evidence="10">7.-.-.-</ecNumber>
    </recommendedName>
    <alternativeName>
        <fullName evidence="10">Rnf electron transport complex subunit B</fullName>
    </alternativeName>
</protein>
<dbReference type="InterPro" id="IPR007202">
    <property type="entry name" value="4Fe-4S_dom"/>
</dbReference>
<dbReference type="PROSITE" id="PS51379">
    <property type="entry name" value="4FE4S_FER_2"/>
    <property type="match status" value="4"/>
</dbReference>
<feature type="binding site" evidence="10">
    <location>
        <position position="77"/>
    </location>
    <ligand>
        <name>[4Fe-4S] cluster</name>
        <dbReference type="ChEBI" id="CHEBI:49883"/>
        <label>1</label>
    </ligand>
</feature>
<feature type="transmembrane region" description="Helical" evidence="11">
    <location>
        <begin position="12"/>
        <end position="36"/>
    </location>
</feature>
<accession>A0A7C1VVB5</accession>
<gene>
    <name evidence="10 14" type="primary">rnfB</name>
    <name evidence="15" type="ORF">ENI35_07045</name>
    <name evidence="14" type="ORF">HS1_001621</name>
</gene>
<sequence>MEVLRATIYPMLVMGGLAIFFAIGLGIAAKVFYVYVDPKVKEVEGLLPGANCGGCGYAGCADCAAAIVAGEAPVTACVASSEDVFVAIGEVLGKTVEVKEKEIAMIMCRGTADKAKRKFQYMGIEDCRAALLAGGGDKECQYGCLGLGTCVKNCPFDALSMGEDGLPKVDKDKCTGCGTCTRVCPRGIPKLVPVSLKIAVICSSHDTPPVVKKICEVGCQGCGLCKKACPEKAITIVDSLSVVDPSKCTLCGKCFEKCPTGAIQQLLPA</sequence>
<feature type="domain" description="4Fe-4S" evidence="13">
    <location>
        <begin position="35"/>
        <end position="94"/>
    </location>
</feature>
<evidence type="ECO:0000256" key="6">
    <source>
        <dbReference type="ARBA" id="ARBA00022982"/>
    </source>
</evidence>
<evidence type="ECO:0000313" key="15">
    <source>
        <dbReference type="EMBL" id="HEC68541.1"/>
    </source>
</evidence>
<keyword evidence="11" id="KW-0812">Transmembrane</keyword>
<feature type="domain" description="4Fe-4S ferredoxin-type" evidence="12">
    <location>
        <begin position="144"/>
        <end position="164"/>
    </location>
</feature>
<evidence type="ECO:0000256" key="4">
    <source>
        <dbReference type="ARBA" id="ARBA00022737"/>
    </source>
</evidence>
<comment type="subunit">
    <text evidence="10">The complex is composed of six subunits: RnfA, RnfB, RnfC, RnfD, RnfE and RnfG.</text>
</comment>
<evidence type="ECO:0000256" key="2">
    <source>
        <dbReference type="ARBA" id="ARBA00022485"/>
    </source>
</evidence>
<dbReference type="KEGG" id="daw:HS1_001621"/>
<dbReference type="Gene3D" id="3.30.70.20">
    <property type="match status" value="2"/>
</dbReference>
<comment type="subcellular location">
    <subcellularLocation>
        <location evidence="10">Cell membrane</location>
    </subcellularLocation>
</comment>
<dbReference type="OrthoDB" id="9789936at2"/>
<dbReference type="PANTHER" id="PTHR43560:SF1">
    <property type="entry name" value="ION-TRANSLOCATING OXIDOREDUCTASE COMPLEX SUBUNIT B"/>
    <property type="match status" value="1"/>
</dbReference>
<dbReference type="InterPro" id="IPR010207">
    <property type="entry name" value="Elect_transpt_cplx_RnfB/RsxB"/>
</dbReference>
<evidence type="ECO:0000256" key="11">
    <source>
        <dbReference type="SAM" id="Phobius"/>
    </source>
</evidence>
<keyword evidence="9 10" id="KW-0472">Membrane</keyword>
<feature type="region of interest" description="Hydrophobic" evidence="10">
    <location>
        <begin position="1"/>
        <end position="29"/>
    </location>
</feature>
<keyword evidence="3 10" id="KW-0479">Metal-binding</keyword>
<feature type="domain" description="4Fe-4S ferredoxin-type" evidence="12">
    <location>
        <begin position="207"/>
        <end position="238"/>
    </location>
</feature>
<dbReference type="GO" id="GO:0005886">
    <property type="term" value="C:plasma membrane"/>
    <property type="evidence" value="ECO:0007669"/>
    <property type="project" value="UniProtKB-SubCell"/>
</dbReference>
<keyword evidence="8 10" id="KW-0411">Iron-sulfur</keyword>
<dbReference type="AlphaFoldDB" id="A0A7C1VVB5"/>
<dbReference type="Gene3D" id="1.10.15.40">
    <property type="entry name" value="Electron transport complex subunit B, putative Fe-S cluster"/>
    <property type="match status" value="1"/>
</dbReference>
<evidence type="ECO:0000256" key="9">
    <source>
        <dbReference type="ARBA" id="ARBA00023136"/>
    </source>
</evidence>
<comment type="cofactor">
    <cofactor evidence="10">
        <name>[4Fe-4S] cluster</name>
        <dbReference type="ChEBI" id="CHEBI:49883"/>
    </cofactor>
    <text evidence="10">Binds 3 [4Fe-4S] clusters.</text>
</comment>
<feature type="binding site" evidence="10">
    <location>
        <position position="150"/>
    </location>
    <ligand>
        <name>[4Fe-4S] cluster</name>
        <dbReference type="ChEBI" id="CHEBI:49883"/>
        <label>2</label>
    </ligand>
</feature>
<comment type="similarity">
    <text evidence="10">Belongs to the 4Fe4S bacterial-type ferredoxin family. RnfB subfamily.</text>
</comment>
<feature type="binding site" evidence="10">
    <location>
        <position position="55"/>
    </location>
    <ligand>
        <name>[4Fe-4S] cluster</name>
        <dbReference type="ChEBI" id="CHEBI:49883"/>
        <label>1</label>
    </ligand>
</feature>
<dbReference type="GO" id="GO:0009055">
    <property type="term" value="F:electron transfer activity"/>
    <property type="evidence" value="ECO:0007669"/>
    <property type="project" value="InterPro"/>
</dbReference>
<dbReference type="Pfam" id="PF12838">
    <property type="entry name" value="Fer4_7"/>
    <property type="match status" value="1"/>
</dbReference>
<feature type="binding site" evidence="10">
    <location>
        <position position="180"/>
    </location>
    <ligand>
        <name>[4Fe-4S] cluster</name>
        <dbReference type="ChEBI" id="CHEBI:49883"/>
        <label>3</label>
    </ligand>
</feature>
<evidence type="ECO:0000256" key="7">
    <source>
        <dbReference type="ARBA" id="ARBA00023004"/>
    </source>
</evidence>
<evidence type="ECO:0000256" key="1">
    <source>
        <dbReference type="ARBA" id="ARBA00022448"/>
    </source>
</evidence>
<reference evidence="14 16" key="1">
    <citation type="submission" date="2015-10" db="EMBL/GenBank/DDBJ databases">
        <title>Candidatus Desulfofervidus auxilii, a hydrogenotrophic sulfate-reducing bacterium involved in the thermophilic anaerobic oxidation of methane.</title>
        <authorList>
            <person name="Krukenberg V."/>
            <person name="Richter M."/>
            <person name="Wegener G."/>
        </authorList>
    </citation>
    <scope>NUCLEOTIDE SEQUENCE [LARGE SCALE GENOMIC DNA]</scope>
    <source>
        <strain evidence="14 16">HS1</strain>
    </source>
</reference>
<feature type="domain" description="4Fe-4S ferredoxin-type" evidence="12">
    <location>
        <begin position="239"/>
        <end position="269"/>
    </location>
</feature>
<evidence type="ECO:0000256" key="3">
    <source>
        <dbReference type="ARBA" id="ARBA00022723"/>
    </source>
</evidence>
<feature type="binding site" evidence="10">
    <location>
        <position position="52"/>
    </location>
    <ligand>
        <name>[4Fe-4S] cluster</name>
        <dbReference type="ChEBI" id="CHEBI:49883"/>
        <label>1</label>
    </ligand>
</feature>
<evidence type="ECO:0000256" key="5">
    <source>
        <dbReference type="ARBA" id="ARBA00022967"/>
    </source>
</evidence>
<dbReference type="Proteomes" id="UP000070560">
    <property type="component" value="Chromosome"/>
</dbReference>
<dbReference type="InterPro" id="IPR017896">
    <property type="entry name" value="4Fe4S_Fe-S-bd"/>
</dbReference>
<dbReference type="EMBL" id="CP013015">
    <property type="protein sequence ID" value="AMM41415.1"/>
    <property type="molecule type" value="Genomic_DNA"/>
</dbReference>
<comment type="caution">
    <text evidence="10">Lacks conserved residue(s) required for the propagation of feature annotation.</text>
</comment>
<reference evidence="15" key="2">
    <citation type="journal article" date="2020" name="mSystems">
        <title>Genome- and Community-Level Interaction Insights into Carbon Utilization and Element Cycling Functions of Hydrothermarchaeota in Hydrothermal Sediment.</title>
        <authorList>
            <person name="Zhou Z."/>
            <person name="Liu Y."/>
            <person name="Xu W."/>
            <person name="Pan J."/>
            <person name="Luo Z.H."/>
            <person name="Li M."/>
        </authorList>
    </citation>
    <scope>NUCLEOTIDE SEQUENCE [LARGE SCALE GENOMIC DNA]</scope>
    <source>
        <strain evidence="15">HyVt-389</strain>
    </source>
</reference>
<evidence type="ECO:0000256" key="8">
    <source>
        <dbReference type="ARBA" id="ARBA00023014"/>
    </source>
</evidence>
<evidence type="ECO:0000256" key="10">
    <source>
        <dbReference type="HAMAP-Rule" id="MF_00463"/>
    </source>
</evidence>
<keyword evidence="2 10" id="KW-0004">4Fe-4S</keyword>
<feature type="binding site" evidence="10">
    <location>
        <position position="140"/>
    </location>
    <ligand>
        <name>[4Fe-4S] cluster</name>
        <dbReference type="ChEBI" id="CHEBI:49883"/>
        <label>2</label>
    </ligand>
</feature>
<keyword evidence="11" id="KW-1133">Transmembrane helix</keyword>
<feature type="domain" description="4Fe-4S ferredoxin-type" evidence="12">
    <location>
        <begin position="165"/>
        <end position="194"/>
    </location>
</feature>
<organism evidence="15">
    <name type="scientific">Desulfofervidus auxilii</name>
    <dbReference type="NCBI Taxonomy" id="1621989"/>
    <lineage>
        <taxon>Bacteria</taxon>
        <taxon>Pseudomonadati</taxon>
        <taxon>Thermodesulfobacteriota</taxon>
        <taxon>Candidatus Desulfofervidia</taxon>
        <taxon>Candidatus Desulfofervidales</taxon>
        <taxon>Candidatus Desulfofervidaceae</taxon>
        <taxon>Candidatus Desulfofervidus</taxon>
    </lineage>
</organism>
<dbReference type="GO" id="GO:0022900">
    <property type="term" value="P:electron transport chain"/>
    <property type="evidence" value="ECO:0007669"/>
    <property type="project" value="UniProtKB-UniRule"/>
</dbReference>
<evidence type="ECO:0000313" key="14">
    <source>
        <dbReference type="EMBL" id="AMM41415.1"/>
    </source>
</evidence>
<name>A0A7C1VVB5_DESA2</name>
<dbReference type="GO" id="GO:0046872">
    <property type="term" value="F:metal ion binding"/>
    <property type="evidence" value="ECO:0007669"/>
    <property type="project" value="UniProtKB-KW"/>
</dbReference>
<dbReference type="Proteomes" id="UP000885738">
    <property type="component" value="Unassembled WGS sequence"/>
</dbReference>
<dbReference type="HAMAP" id="MF_00463">
    <property type="entry name" value="RsxB_RnfB"/>
    <property type="match status" value="1"/>
</dbReference>
<dbReference type="Pfam" id="PF04060">
    <property type="entry name" value="FeS"/>
    <property type="match status" value="1"/>
</dbReference>
<dbReference type="EC" id="7.-.-.-" evidence="10"/>
<evidence type="ECO:0000259" key="12">
    <source>
        <dbReference type="PROSITE" id="PS51379"/>
    </source>
</evidence>
<evidence type="ECO:0000259" key="13">
    <source>
        <dbReference type="PROSITE" id="PS51656"/>
    </source>
</evidence>
<proteinExistence type="inferred from homology"/>
<feature type="binding site" evidence="10">
    <location>
        <position position="154"/>
    </location>
    <ligand>
        <name>[4Fe-4S] cluster</name>
        <dbReference type="ChEBI" id="CHEBI:49883"/>
        <label>3</label>
    </ligand>
</feature>
<dbReference type="InterPro" id="IPR017900">
    <property type="entry name" value="4Fe4S_Fe_S_CS"/>
</dbReference>
<comment type="function">
    <text evidence="10">Part of a membrane-bound complex that couples electron transfer with translocation of ions across the membrane.</text>
</comment>
<dbReference type="EMBL" id="DRIH01000255">
    <property type="protein sequence ID" value="HEC68541.1"/>
    <property type="molecule type" value="Genomic_DNA"/>
</dbReference>
<dbReference type="SUPFAM" id="SSF54862">
    <property type="entry name" value="4Fe-4S ferredoxins"/>
    <property type="match status" value="1"/>
</dbReference>
<feature type="binding site" evidence="10">
    <location>
        <position position="60"/>
    </location>
    <ligand>
        <name>[4Fe-4S] cluster</name>
        <dbReference type="ChEBI" id="CHEBI:49883"/>
        <label>1</label>
    </ligand>
</feature>
<keyword evidence="4 10" id="KW-0677">Repeat</keyword>
<feature type="binding site" evidence="10">
    <location>
        <position position="177"/>
    </location>
    <ligand>
        <name>[4Fe-4S] cluster</name>
        <dbReference type="ChEBI" id="CHEBI:49883"/>
        <label>3</label>
    </ligand>
</feature>
<dbReference type="PROSITE" id="PS51656">
    <property type="entry name" value="4FE4S"/>
    <property type="match status" value="1"/>
</dbReference>
<keyword evidence="7 10" id="KW-0408">Iron</keyword>
<keyword evidence="16" id="KW-1185">Reference proteome</keyword>
<dbReference type="CDD" id="cd10549">
    <property type="entry name" value="MtMvhB_like"/>
    <property type="match status" value="1"/>
</dbReference>
<dbReference type="GO" id="GO:0051539">
    <property type="term" value="F:4 iron, 4 sulfur cluster binding"/>
    <property type="evidence" value="ECO:0007669"/>
    <property type="project" value="UniProtKB-UniRule"/>
</dbReference>
<keyword evidence="5 10" id="KW-1278">Translocase</keyword>